<sequence length="90" mass="10591">MRVFHKKAEKENGRASSNRRRNVVAGQGRKAAYRRMREVVREKCRGRKPLRRAKAWHCWVWLRELALETRVPRISQRPAALGVVEAAEEE</sequence>
<dbReference type="AlphaFoldDB" id="A0AAV2G015"/>
<feature type="compositionally biased region" description="Basic and acidic residues" evidence="1">
    <location>
        <begin position="1"/>
        <end position="13"/>
    </location>
</feature>
<protein>
    <submittedName>
        <fullName evidence="2">Uncharacterized protein</fullName>
    </submittedName>
</protein>
<keyword evidence="3" id="KW-1185">Reference proteome</keyword>
<evidence type="ECO:0000256" key="1">
    <source>
        <dbReference type="SAM" id="MobiDB-lite"/>
    </source>
</evidence>
<feature type="region of interest" description="Disordered" evidence="1">
    <location>
        <begin position="1"/>
        <end position="27"/>
    </location>
</feature>
<proteinExistence type="predicted"/>
<evidence type="ECO:0000313" key="2">
    <source>
        <dbReference type="EMBL" id="CAL1403557.1"/>
    </source>
</evidence>
<dbReference type="EMBL" id="OZ034820">
    <property type="protein sequence ID" value="CAL1403557.1"/>
    <property type="molecule type" value="Genomic_DNA"/>
</dbReference>
<dbReference type="Proteomes" id="UP001497516">
    <property type="component" value="Chromosome 7"/>
</dbReference>
<gene>
    <name evidence="2" type="ORF">LTRI10_LOCUS43479</name>
</gene>
<reference evidence="2 3" key="1">
    <citation type="submission" date="2024-04" db="EMBL/GenBank/DDBJ databases">
        <authorList>
            <person name="Fracassetti M."/>
        </authorList>
    </citation>
    <scope>NUCLEOTIDE SEQUENCE [LARGE SCALE GENOMIC DNA]</scope>
</reference>
<evidence type="ECO:0000313" key="3">
    <source>
        <dbReference type="Proteomes" id="UP001497516"/>
    </source>
</evidence>
<organism evidence="2 3">
    <name type="scientific">Linum trigynum</name>
    <dbReference type="NCBI Taxonomy" id="586398"/>
    <lineage>
        <taxon>Eukaryota</taxon>
        <taxon>Viridiplantae</taxon>
        <taxon>Streptophyta</taxon>
        <taxon>Embryophyta</taxon>
        <taxon>Tracheophyta</taxon>
        <taxon>Spermatophyta</taxon>
        <taxon>Magnoliopsida</taxon>
        <taxon>eudicotyledons</taxon>
        <taxon>Gunneridae</taxon>
        <taxon>Pentapetalae</taxon>
        <taxon>rosids</taxon>
        <taxon>fabids</taxon>
        <taxon>Malpighiales</taxon>
        <taxon>Linaceae</taxon>
        <taxon>Linum</taxon>
    </lineage>
</organism>
<accession>A0AAV2G015</accession>
<name>A0AAV2G015_9ROSI</name>